<evidence type="ECO:0000256" key="1">
    <source>
        <dbReference type="SAM" id="MobiDB-lite"/>
    </source>
</evidence>
<feature type="signal peptide" evidence="2">
    <location>
        <begin position="1"/>
        <end position="19"/>
    </location>
</feature>
<sequence length="60" mass="6180">MKKVRIAMGTAVAALLIGAAGKVVKDANGTKAEETRTMETDADGRVTENVQAQPSVPPAN</sequence>
<keyword evidence="4" id="KW-1185">Reference proteome</keyword>
<feature type="compositionally biased region" description="Basic and acidic residues" evidence="1">
    <location>
        <begin position="31"/>
        <end position="46"/>
    </location>
</feature>
<protein>
    <submittedName>
        <fullName evidence="3">Uncharacterized protein</fullName>
    </submittedName>
</protein>
<evidence type="ECO:0000313" key="3">
    <source>
        <dbReference type="EMBL" id="RMB86713.1"/>
    </source>
</evidence>
<dbReference type="EMBL" id="PENI01000003">
    <property type="protein sequence ID" value="RMB86713.1"/>
    <property type="molecule type" value="Genomic_DNA"/>
</dbReference>
<evidence type="ECO:0000256" key="2">
    <source>
        <dbReference type="SAM" id="SignalP"/>
    </source>
</evidence>
<name>A0A3M0IIJ2_9ACTN</name>
<gene>
    <name evidence="3" type="ORF">CTZ28_06600</name>
</gene>
<proteinExistence type="predicted"/>
<reference evidence="3 4" key="1">
    <citation type="submission" date="2017-11" db="EMBL/GenBank/DDBJ databases">
        <title>Draft genome of actinobacteria isolated from guarana (Paullinia cupana (Mart.) Ducke.</title>
        <authorList>
            <person name="Siqueira K.A."/>
            <person name="Liotti R.G."/>
            <person name="Mendes T.A.O."/>
            <person name="Soares M.A."/>
        </authorList>
    </citation>
    <scope>NUCLEOTIDE SEQUENCE [LARGE SCALE GENOMIC DNA]</scope>
    <source>
        <strain evidence="3 4">193</strain>
    </source>
</reference>
<accession>A0A3M0IIJ2</accession>
<dbReference type="AlphaFoldDB" id="A0A3M0IIJ2"/>
<comment type="caution">
    <text evidence="3">The sequence shown here is derived from an EMBL/GenBank/DDBJ whole genome shotgun (WGS) entry which is preliminary data.</text>
</comment>
<keyword evidence="2" id="KW-0732">Signal</keyword>
<dbReference type="Proteomes" id="UP000270471">
    <property type="component" value="Unassembled WGS sequence"/>
</dbReference>
<feature type="chain" id="PRO_5039707824" evidence="2">
    <location>
        <begin position="20"/>
        <end position="60"/>
    </location>
</feature>
<evidence type="ECO:0000313" key="4">
    <source>
        <dbReference type="Proteomes" id="UP000270471"/>
    </source>
</evidence>
<feature type="region of interest" description="Disordered" evidence="1">
    <location>
        <begin position="27"/>
        <end position="60"/>
    </location>
</feature>
<dbReference type="RefSeq" id="WP_147481115.1">
    <property type="nucleotide sequence ID" value="NZ_PENI01000003.1"/>
</dbReference>
<organism evidence="3 4">
    <name type="scientific">Streptomyces shenzhenensis</name>
    <dbReference type="NCBI Taxonomy" id="943815"/>
    <lineage>
        <taxon>Bacteria</taxon>
        <taxon>Bacillati</taxon>
        <taxon>Actinomycetota</taxon>
        <taxon>Actinomycetes</taxon>
        <taxon>Kitasatosporales</taxon>
        <taxon>Streptomycetaceae</taxon>
        <taxon>Streptomyces</taxon>
    </lineage>
</organism>